<dbReference type="PANTHER" id="PTHR23339">
    <property type="entry name" value="TYROSINE SPECIFIC PROTEIN PHOSPHATASE AND DUAL SPECIFICITY PROTEIN PHOSPHATASE"/>
    <property type="match status" value="1"/>
</dbReference>
<dbReference type="PROSITE" id="PS00383">
    <property type="entry name" value="TYR_PHOSPHATASE_1"/>
    <property type="match status" value="1"/>
</dbReference>
<dbReference type="AlphaFoldDB" id="B7PH00"/>
<dbReference type="STRING" id="6945.B7PH00"/>
<evidence type="ECO:0000259" key="1">
    <source>
        <dbReference type="PROSITE" id="PS50056"/>
    </source>
</evidence>
<dbReference type="InterPro" id="IPR003595">
    <property type="entry name" value="Tyr_Pase_cat"/>
</dbReference>
<dbReference type="InterPro" id="IPR016130">
    <property type="entry name" value="Tyr_Pase_AS"/>
</dbReference>
<organism>
    <name type="scientific">Ixodes scapularis</name>
    <name type="common">Black-legged tick</name>
    <name type="synonym">Deer tick</name>
    <dbReference type="NCBI Taxonomy" id="6945"/>
    <lineage>
        <taxon>Eukaryota</taxon>
        <taxon>Metazoa</taxon>
        <taxon>Ecdysozoa</taxon>
        <taxon>Arthropoda</taxon>
        <taxon>Chelicerata</taxon>
        <taxon>Arachnida</taxon>
        <taxon>Acari</taxon>
        <taxon>Parasitiformes</taxon>
        <taxon>Ixodida</taxon>
        <taxon>Ixodoidea</taxon>
        <taxon>Ixodidae</taxon>
        <taxon>Ixodinae</taxon>
        <taxon>Ixodes</taxon>
    </lineage>
</organism>
<dbReference type="Proteomes" id="UP000001555">
    <property type="component" value="Unassembled WGS sequence"/>
</dbReference>
<dbReference type="GO" id="GO:0004722">
    <property type="term" value="F:protein serine/threonine phosphatase activity"/>
    <property type="evidence" value="ECO:0007669"/>
    <property type="project" value="UniProtKB-EC"/>
</dbReference>
<protein>
    <submittedName>
        <fullName evidence="2 3">Dual specificity protein phosphatase, putative</fullName>
        <ecNumber evidence="2">3.1.3.16</ecNumber>
    </submittedName>
</protein>
<dbReference type="Pfam" id="PF00782">
    <property type="entry name" value="DSPc"/>
    <property type="match status" value="1"/>
</dbReference>
<keyword evidence="4" id="KW-1185">Reference proteome</keyword>
<dbReference type="OrthoDB" id="542013at2759"/>
<dbReference type="VEuPathDB" id="VectorBase:ISCP_015025"/>
<dbReference type="PaxDb" id="6945-B7PH00"/>
<dbReference type="InterPro" id="IPR029021">
    <property type="entry name" value="Prot-tyrosine_phosphatase-like"/>
</dbReference>
<dbReference type="SMART" id="SM00404">
    <property type="entry name" value="PTPc_motif"/>
    <property type="match status" value="1"/>
</dbReference>
<accession>B7PH00</accession>
<feature type="domain" description="Tyrosine specific protein phosphatases" evidence="1">
    <location>
        <begin position="39"/>
        <end position="106"/>
    </location>
</feature>
<dbReference type="InParanoid" id="B7PH00"/>
<reference evidence="2 4" key="1">
    <citation type="submission" date="2008-03" db="EMBL/GenBank/DDBJ databases">
        <title>Annotation of Ixodes scapularis.</title>
        <authorList>
            <consortium name="Ixodes scapularis Genome Project Consortium"/>
            <person name="Caler E."/>
            <person name="Hannick L.I."/>
            <person name="Bidwell S."/>
            <person name="Joardar V."/>
            <person name="Thiagarajan M."/>
            <person name="Amedeo P."/>
            <person name="Galinsky K.J."/>
            <person name="Schobel S."/>
            <person name="Inman J."/>
            <person name="Hostetler J."/>
            <person name="Miller J."/>
            <person name="Hammond M."/>
            <person name="Megy K."/>
            <person name="Lawson D."/>
            <person name="Kodira C."/>
            <person name="Sutton G."/>
            <person name="Meyer J."/>
            <person name="Hill C.A."/>
            <person name="Birren B."/>
            <person name="Nene V."/>
            <person name="Collins F."/>
            <person name="Alarcon-Chaidez F."/>
            <person name="Wikel S."/>
            <person name="Strausberg R."/>
        </authorList>
    </citation>
    <scope>NUCLEOTIDE SEQUENCE [LARGE SCALE GENOMIC DNA]</scope>
    <source>
        <strain evidence="4">Wikel</strain>
        <strain evidence="2">Wikel colony</strain>
    </source>
</reference>
<dbReference type="PROSITE" id="PS50056">
    <property type="entry name" value="TYR_PHOSPHATASE_2"/>
    <property type="match status" value="1"/>
</dbReference>
<dbReference type="SUPFAM" id="SSF52799">
    <property type="entry name" value="(Phosphotyrosine protein) phosphatases II"/>
    <property type="match status" value="1"/>
</dbReference>
<sequence length="478" mass="52315">MSIFCSSTISDGKCGGSLSLGDSSQSQLRRKDYGTPSNPALLDMVKVMAFALGEGKVAVHCHAGLGRTGLLISCYLVYALRCRPNDAIRYVRLKRHGSVQTQAQIGCVQKFAQFLLPLFIVYPVVSGVDANRSSSSRSTASVSAARLSFELTELEPFWTKFLCSSSLRDRWRSASEGSQSAELVSPSPEEGPQENDTVLDSLLVAGLSGLFTPTPASPECGYEEVLENEDISESQALADNACFKELSSQKELRSLARKDVTHVSSAEVGRALLLEHALLGPSFLSRLRRFQRELNSRGPAWDMLNVEQDPALLAGLLWFWLDKLKEPVLSTHHLTAVVIQPDNPVAVLLKLDRASTDIAMRFPHTFLATQGARFTTEYLVRFVSRLQLPSSQERRSVLRRLTSALCHQALSIDGVARPVLSGWVKMREGTAARATEFMEVLYEAVAASCSTRDGSLANGQARDKSFRGINIMASAIAR</sequence>
<evidence type="ECO:0000313" key="4">
    <source>
        <dbReference type="Proteomes" id="UP000001555"/>
    </source>
</evidence>
<dbReference type="EMBL" id="ABJB010260602">
    <property type="status" value="NOT_ANNOTATED_CDS"/>
    <property type="molecule type" value="Genomic_DNA"/>
</dbReference>
<gene>
    <name evidence="2" type="ORF">IscW_ISCW004393</name>
</gene>
<dbReference type="EMBL" id="ABJB010227689">
    <property type="status" value="NOT_ANNOTATED_CDS"/>
    <property type="molecule type" value="Genomic_DNA"/>
</dbReference>
<dbReference type="EC" id="3.1.3.16" evidence="2"/>
<dbReference type="InterPro" id="IPR000387">
    <property type="entry name" value="Tyr_Pase_dom"/>
</dbReference>
<dbReference type="EnsemblMetazoa" id="ISCW004393-RA">
    <property type="protein sequence ID" value="ISCW004393-PA"/>
    <property type="gene ID" value="ISCW004393"/>
</dbReference>
<evidence type="ECO:0000313" key="3">
    <source>
        <dbReference type="EnsemblMetazoa" id="ISCW004393-PA"/>
    </source>
</evidence>
<reference evidence="3" key="2">
    <citation type="submission" date="2020-05" db="UniProtKB">
        <authorList>
            <consortium name="EnsemblMetazoa"/>
        </authorList>
    </citation>
    <scope>IDENTIFICATION</scope>
    <source>
        <strain evidence="3">wikel</strain>
    </source>
</reference>
<dbReference type="InterPro" id="IPR050561">
    <property type="entry name" value="PTP"/>
</dbReference>
<dbReference type="InterPro" id="IPR000340">
    <property type="entry name" value="Dual-sp_phosphatase_cat-dom"/>
</dbReference>
<dbReference type="VEuPathDB" id="VectorBase:ISCW004393"/>
<dbReference type="Gene3D" id="3.90.190.10">
    <property type="entry name" value="Protein tyrosine phosphatase superfamily"/>
    <property type="match status" value="1"/>
</dbReference>
<dbReference type="EMBL" id="ABJB010907760">
    <property type="status" value="NOT_ANNOTATED_CDS"/>
    <property type="molecule type" value="Genomic_DNA"/>
</dbReference>
<name>B7PH00_IXOSC</name>
<dbReference type="HOGENOM" id="CLU_571461_0_0_1"/>
<dbReference type="VEuPathDB" id="VectorBase:ISCI004393"/>
<dbReference type="EMBL" id="DS710105">
    <property type="protein sequence ID" value="EEC05872.1"/>
    <property type="molecule type" value="Genomic_DNA"/>
</dbReference>
<proteinExistence type="predicted"/>
<keyword evidence="2" id="KW-0378">Hydrolase</keyword>
<evidence type="ECO:0000313" key="2">
    <source>
        <dbReference type="EMBL" id="EEC05872.1"/>
    </source>
</evidence>